<organism evidence="6 7">
    <name type="scientific">Rhodocista pekingensis</name>
    <dbReference type="NCBI Taxonomy" id="201185"/>
    <lineage>
        <taxon>Bacteria</taxon>
        <taxon>Pseudomonadati</taxon>
        <taxon>Pseudomonadota</taxon>
        <taxon>Alphaproteobacteria</taxon>
        <taxon>Rhodospirillales</taxon>
        <taxon>Azospirillaceae</taxon>
        <taxon>Rhodocista</taxon>
    </lineage>
</organism>
<dbReference type="RefSeq" id="WP_377359266.1">
    <property type="nucleotide sequence ID" value="NZ_JBHTCM010000010.1"/>
</dbReference>
<comment type="subcellular location">
    <subcellularLocation>
        <location evidence="1">Membrane</location>
        <topology evidence="1">Multi-pass membrane protein</topology>
    </subcellularLocation>
</comment>
<evidence type="ECO:0000313" key="6">
    <source>
        <dbReference type="EMBL" id="MFC7333892.1"/>
    </source>
</evidence>
<keyword evidence="7" id="KW-1185">Reference proteome</keyword>
<keyword evidence="3 5" id="KW-1133">Transmembrane helix</keyword>
<dbReference type="PANTHER" id="PTHR20855:SF3">
    <property type="entry name" value="LD03007P"/>
    <property type="match status" value="1"/>
</dbReference>
<feature type="transmembrane region" description="Helical" evidence="5">
    <location>
        <begin position="74"/>
        <end position="93"/>
    </location>
</feature>
<accession>A0ABW2KV06</accession>
<feature type="transmembrane region" description="Helical" evidence="5">
    <location>
        <begin position="99"/>
        <end position="119"/>
    </location>
</feature>
<sequence length="208" mass="21479">MVADALVHAAGILLAPPAALLLLYPTGGAGDAGPTPLVMAALVLYVLGISGMLAASAAYNLAPPGAVKAWLRRLDHALIFGAIAGTYTPFLLLGMPGTVGTVLVTAMWGLAVLGATLKLRGRMGSPRLSTALYLSLGWIGVPAFPVLATMLKAETLWMVGAGALLYSVGAVIHLMDRLRFHNAIWHAMVLAAAACHYIAIRCQFAPGA</sequence>
<proteinExistence type="predicted"/>
<dbReference type="PANTHER" id="PTHR20855">
    <property type="entry name" value="ADIPOR/PROGESTIN RECEPTOR-RELATED"/>
    <property type="match status" value="1"/>
</dbReference>
<name>A0ABW2KV06_9PROT</name>
<evidence type="ECO:0000256" key="2">
    <source>
        <dbReference type="ARBA" id="ARBA00022692"/>
    </source>
</evidence>
<evidence type="ECO:0000256" key="4">
    <source>
        <dbReference type="ARBA" id="ARBA00023136"/>
    </source>
</evidence>
<dbReference type="Proteomes" id="UP001596456">
    <property type="component" value="Unassembled WGS sequence"/>
</dbReference>
<feature type="transmembrane region" description="Helical" evidence="5">
    <location>
        <begin position="131"/>
        <end position="150"/>
    </location>
</feature>
<dbReference type="Pfam" id="PF03006">
    <property type="entry name" value="HlyIII"/>
    <property type="match status" value="1"/>
</dbReference>
<dbReference type="InterPro" id="IPR004254">
    <property type="entry name" value="AdipoR/HlyIII-related"/>
</dbReference>
<evidence type="ECO:0000256" key="1">
    <source>
        <dbReference type="ARBA" id="ARBA00004141"/>
    </source>
</evidence>
<protein>
    <submittedName>
        <fullName evidence="6">Hemolysin III family protein</fullName>
    </submittedName>
</protein>
<feature type="transmembrane region" description="Helical" evidence="5">
    <location>
        <begin position="182"/>
        <end position="200"/>
    </location>
</feature>
<dbReference type="EMBL" id="JBHTCM010000010">
    <property type="protein sequence ID" value="MFC7333892.1"/>
    <property type="molecule type" value="Genomic_DNA"/>
</dbReference>
<comment type="caution">
    <text evidence="6">The sequence shown here is derived from an EMBL/GenBank/DDBJ whole genome shotgun (WGS) entry which is preliminary data.</text>
</comment>
<feature type="transmembrane region" description="Helical" evidence="5">
    <location>
        <begin position="156"/>
        <end position="175"/>
    </location>
</feature>
<keyword evidence="2 5" id="KW-0812">Transmembrane</keyword>
<gene>
    <name evidence="6" type="ORF">ACFQPS_12030</name>
</gene>
<keyword evidence="4 5" id="KW-0472">Membrane</keyword>
<evidence type="ECO:0000256" key="3">
    <source>
        <dbReference type="ARBA" id="ARBA00022989"/>
    </source>
</evidence>
<feature type="transmembrane region" description="Helical" evidence="5">
    <location>
        <begin position="38"/>
        <end position="62"/>
    </location>
</feature>
<reference evidence="7" key="1">
    <citation type="journal article" date="2019" name="Int. J. Syst. Evol. Microbiol.">
        <title>The Global Catalogue of Microorganisms (GCM) 10K type strain sequencing project: providing services to taxonomists for standard genome sequencing and annotation.</title>
        <authorList>
            <consortium name="The Broad Institute Genomics Platform"/>
            <consortium name="The Broad Institute Genome Sequencing Center for Infectious Disease"/>
            <person name="Wu L."/>
            <person name="Ma J."/>
        </authorList>
    </citation>
    <scope>NUCLEOTIDE SEQUENCE [LARGE SCALE GENOMIC DNA]</scope>
    <source>
        <strain evidence="7">CGMCC 1.16275</strain>
    </source>
</reference>
<evidence type="ECO:0000256" key="5">
    <source>
        <dbReference type="SAM" id="Phobius"/>
    </source>
</evidence>
<evidence type="ECO:0000313" key="7">
    <source>
        <dbReference type="Proteomes" id="UP001596456"/>
    </source>
</evidence>